<dbReference type="Gene3D" id="6.10.340.10">
    <property type="match status" value="1"/>
</dbReference>
<comment type="caution">
    <text evidence="8">The sequence shown here is derived from an EMBL/GenBank/DDBJ whole genome shotgun (WGS) entry which is preliminary data.</text>
</comment>
<evidence type="ECO:0000259" key="7">
    <source>
        <dbReference type="PROSITE" id="PS50111"/>
    </source>
</evidence>
<dbReference type="GO" id="GO:0007165">
    <property type="term" value="P:signal transduction"/>
    <property type="evidence" value="ECO:0007669"/>
    <property type="project" value="UniProtKB-KW"/>
</dbReference>
<feature type="transmembrane region" description="Helical" evidence="6">
    <location>
        <begin position="7"/>
        <end position="27"/>
    </location>
</feature>
<dbReference type="PROSITE" id="PS50111">
    <property type="entry name" value="CHEMOTAXIS_TRANSDUC_2"/>
    <property type="match status" value="1"/>
</dbReference>
<dbReference type="RefSeq" id="WP_128978017.1">
    <property type="nucleotide sequence ID" value="NZ_PDKJ01000001.1"/>
</dbReference>
<name>A0A4Q0YIE4_9BACT</name>
<dbReference type="EMBL" id="PDKJ01000001">
    <property type="protein sequence ID" value="RXJ70103.1"/>
    <property type="molecule type" value="Genomic_DNA"/>
</dbReference>
<gene>
    <name evidence="8" type="ORF">CRV08_00640</name>
</gene>
<sequence length="691" mass="77157">MSIKGKIIGAFTILVIITMLSSVYIAYNISKIKINVNNLTHKDYAGIDYILEGDRDSYQSNVALSQMINLGLIYLLEADRDSYQSNIELSQVLSIENQDKSKELIDDALKNLDQVKQRFGKFENLLKKELPHLKDDFNGFSTLFKKVEDDTQKLLDMIKNGKFVEAKVYYFEAYLNDYEVMRNKMDFFTEETYKVINNNQLNTDGAIKTSFNAFIIMSIINIIVAIAFTLYLSRTIKNGISRFKDGLLSFFSYLNKETNDVKLLDTSSKDEIAQLAGIVNENIKNTKSLLEQDSVLLDDVKKIVEQVKDGNIKGKIVKSTHNKNLEELKIIFNDMLDSIAKTIADDLNELKKALKEYQKLNFTFRLENTKGDTAEGLNTLAKIINEMLVNNKSNGLTLQNSAYTLLENVDKLSRASNEAAASLEETAAALEEVTSNISHNTENVVKMVQNANELKSSSLEGERLATQTTTAMDSINEQVTAINDAISVIDQIAFQTNILSLNAAVEAATAGEAGKGFAVVAQEVRNLASRSAEAAKEIKDLVENATIKANDGKNIADIMIKGYEGLNNNINKTLELISDVEVASKEQQTGIVQINDAINLLDRQTQQNAAVANETKNVAYQTQSIADEIVKDANEKEFEGKNSVKARGDVITKKNDEKSIQENKKASKMQTNKDKKQEIKANNDDNEWESF</sequence>
<organism evidence="8 9">
    <name type="scientific">Halarcobacter ebronensis</name>
    <dbReference type="NCBI Taxonomy" id="1462615"/>
    <lineage>
        <taxon>Bacteria</taxon>
        <taxon>Pseudomonadati</taxon>
        <taxon>Campylobacterota</taxon>
        <taxon>Epsilonproteobacteria</taxon>
        <taxon>Campylobacterales</taxon>
        <taxon>Arcobacteraceae</taxon>
        <taxon>Halarcobacter</taxon>
    </lineage>
</organism>
<keyword evidence="6" id="KW-0812">Transmembrane</keyword>
<feature type="domain" description="Methyl-accepting transducer" evidence="7">
    <location>
        <begin position="394"/>
        <end position="623"/>
    </location>
</feature>
<feature type="coiled-coil region" evidence="4">
    <location>
        <begin position="98"/>
        <end position="125"/>
    </location>
</feature>
<comment type="similarity">
    <text evidence="2">Belongs to the methyl-accepting chemotaxis (MCP) protein family.</text>
</comment>
<dbReference type="Gene3D" id="1.10.287.950">
    <property type="entry name" value="Methyl-accepting chemotaxis protein"/>
    <property type="match status" value="1"/>
</dbReference>
<dbReference type="PANTHER" id="PTHR43531:SF11">
    <property type="entry name" value="METHYL-ACCEPTING CHEMOTAXIS PROTEIN 3"/>
    <property type="match status" value="1"/>
</dbReference>
<evidence type="ECO:0000256" key="5">
    <source>
        <dbReference type="SAM" id="MobiDB-lite"/>
    </source>
</evidence>
<protein>
    <submittedName>
        <fullName evidence="8">Methyl-accepting chemotaxis protein</fullName>
    </submittedName>
</protein>
<keyword evidence="6" id="KW-0472">Membrane</keyword>
<dbReference type="Proteomes" id="UP000290172">
    <property type="component" value="Unassembled WGS sequence"/>
</dbReference>
<keyword evidence="1" id="KW-0145">Chemotaxis</keyword>
<evidence type="ECO:0000256" key="1">
    <source>
        <dbReference type="ARBA" id="ARBA00022500"/>
    </source>
</evidence>
<evidence type="ECO:0000256" key="3">
    <source>
        <dbReference type="PROSITE-ProRule" id="PRU00284"/>
    </source>
</evidence>
<dbReference type="AlphaFoldDB" id="A0A4Q0YIE4"/>
<dbReference type="GO" id="GO:0006935">
    <property type="term" value="P:chemotaxis"/>
    <property type="evidence" value="ECO:0007669"/>
    <property type="project" value="UniProtKB-KW"/>
</dbReference>
<dbReference type="GO" id="GO:0005886">
    <property type="term" value="C:plasma membrane"/>
    <property type="evidence" value="ECO:0007669"/>
    <property type="project" value="TreeGrafter"/>
</dbReference>
<keyword evidence="6" id="KW-1133">Transmembrane helix</keyword>
<keyword evidence="4" id="KW-0175">Coiled coil</keyword>
<dbReference type="GO" id="GO:0004888">
    <property type="term" value="F:transmembrane signaling receptor activity"/>
    <property type="evidence" value="ECO:0007669"/>
    <property type="project" value="TreeGrafter"/>
</dbReference>
<keyword evidence="3" id="KW-0807">Transducer</keyword>
<evidence type="ECO:0000256" key="6">
    <source>
        <dbReference type="SAM" id="Phobius"/>
    </source>
</evidence>
<feature type="transmembrane region" description="Helical" evidence="6">
    <location>
        <begin position="211"/>
        <end position="232"/>
    </location>
</feature>
<feature type="region of interest" description="Disordered" evidence="5">
    <location>
        <begin position="649"/>
        <end position="691"/>
    </location>
</feature>
<evidence type="ECO:0000313" key="9">
    <source>
        <dbReference type="Proteomes" id="UP000290172"/>
    </source>
</evidence>
<dbReference type="Pfam" id="PF00015">
    <property type="entry name" value="MCPsignal"/>
    <property type="match status" value="1"/>
</dbReference>
<proteinExistence type="inferred from homology"/>
<feature type="compositionally biased region" description="Basic and acidic residues" evidence="5">
    <location>
        <begin position="649"/>
        <end position="683"/>
    </location>
</feature>
<dbReference type="SMART" id="SM00283">
    <property type="entry name" value="MA"/>
    <property type="match status" value="1"/>
</dbReference>
<accession>A0A4Q0YIE4</accession>
<dbReference type="SUPFAM" id="SSF58104">
    <property type="entry name" value="Methyl-accepting chemotaxis protein (MCP) signaling domain"/>
    <property type="match status" value="1"/>
</dbReference>
<dbReference type="PANTHER" id="PTHR43531">
    <property type="entry name" value="PROTEIN ICFG"/>
    <property type="match status" value="1"/>
</dbReference>
<evidence type="ECO:0000313" key="8">
    <source>
        <dbReference type="EMBL" id="RXJ70103.1"/>
    </source>
</evidence>
<reference evidence="8 9" key="1">
    <citation type="submission" date="2017-10" db="EMBL/GenBank/DDBJ databases">
        <title>Genomics of the genus Arcobacter.</title>
        <authorList>
            <person name="Perez-Cataluna A."/>
            <person name="Figueras M.J."/>
        </authorList>
    </citation>
    <scope>NUCLEOTIDE SEQUENCE [LARGE SCALE GENOMIC DNA]</scope>
    <source>
        <strain evidence="8 9">CECT 8993</strain>
    </source>
</reference>
<dbReference type="InterPro" id="IPR004089">
    <property type="entry name" value="MCPsignal_dom"/>
</dbReference>
<dbReference type="InterPro" id="IPR051310">
    <property type="entry name" value="MCP_chemotaxis"/>
</dbReference>
<evidence type="ECO:0000256" key="2">
    <source>
        <dbReference type="ARBA" id="ARBA00029447"/>
    </source>
</evidence>
<evidence type="ECO:0000256" key="4">
    <source>
        <dbReference type="SAM" id="Coils"/>
    </source>
</evidence>